<name>A0A7S8E8S3_9CHLR</name>
<evidence type="ECO:0000313" key="3">
    <source>
        <dbReference type="EMBL" id="QPC82480.1"/>
    </source>
</evidence>
<gene>
    <name evidence="3" type="ORF">G4Y79_22795</name>
</gene>
<reference evidence="3 4" key="1">
    <citation type="submission" date="2020-02" db="EMBL/GenBank/DDBJ databases">
        <authorList>
            <person name="Zheng R.K."/>
            <person name="Sun C.M."/>
        </authorList>
    </citation>
    <scope>NUCLEOTIDE SEQUENCE [LARGE SCALE GENOMIC DNA]</scope>
    <source>
        <strain evidence="4">rifampicinis</strain>
    </source>
</reference>
<evidence type="ECO:0000259" key="2">
    <source>
        <dbReference type="PROSITE" id="PS50263"/>
    </source>
</evidence>
<feature type="domain" description="CN hydrolase" evidence="2">
    <location>
        <begin position="3"/>
        <end position="251"/>
    </location>
</feature>
<dbReference type="Pfam" id="PF00795">
    <property type="entry name" value="CN_hydrolase"/>
    <property type="match status" value="1"/>
</dbReference>
<dbReference type="Proteomes" id="UP000594468">
    <property type="component" value="Chromosome"/>
</dbReference>
<dbReference type="AlphaFoldDB" id="A0A7S8E8S3"/>
<dbReference type="PANTHER" id="PTHR43674:SF2">
    <property type="entry name" value="BETA-UREIDOPROPIONASE"/>
    <property type="match status" value="1"/>
</dbReference>
<dbReference type="SUPFAM" id="SSF56317">
    <property type="entry name" value="Carbon-nitrogen hydrolase"/>
    <property type="match status" value="1"/>
</dbReference>
<dbReference type="CDD" id="cd07586">
    <property type="entry name" value="nitrilase_8"/>
    <property type="match status" value="1"/>
</dbReference>
<accession>A0A7S8E8S3</accession>
<dbReference type="Gene3D" id="3.60.110.10">
    <property type="entry name" value="Carbon-nitrogen hydrolase"/>
    <property type="match status" value="1"/>
</dbReference>
<dbReference type="InterPro" id="IPR003010">
    <property type="entry name" value="C-N_Hydrolase"/>
</dbReference>
<dbReference type="PANTHER" id="PTHR43674">
    <property type="entry name" value="NITRILASE C965.09-RELATED"/>
    <property type="match status" value="1"/>
</dbReference>
<dbReference type="GO" id="GO:0033388">
    <property type="term" value="P:putrescine biosynthetic process from arginine"/>
    <property type="evidence" value="ECO:0007669"/>
    <property type="project" value="TreeGrafter"/>
</dbReference>
<sequence length="285" mass="32786">MRVTIGMAQMYPKLGDLAHNRDVHLDYLNRAIDQGIDLLVFPELGMTGYQVQDLVPEVALPTHRPNPIIDTFKLYSRDIDIVVGFVHVDERGRYFIADAYFSQEEIVHIHHKLYLPTYTMFDESRYFAQGNTVRAFDTRFGRMGMLICEDFWHVSPAYLLWMDGADVLLLNSASPGRGLGQADRLSSSRWVELVNQAYGSMFTTYVVHCNRVGYEDGKVFWGGSSIVDPDGEFLVHGTYFDEALLVQEIDLNQLHRTRARLPLLRDERPGLVRRELNRILQENLT</sequence>
<dbReference type="PROSITE" id="PS50263">
    <property type="entry name" value="CN_HYDROLASE"/>
    <property type="match status" value="1"/>
</dbReference>
<protein>
    <submittedName>
        <fullName evidence="3">Carbon-nitrogen hydrolase</fullName>
    </submittedName>
</protein>
<keyword evidence="1 3" id="KW-0378">Hydrolase</keyword>
<organism evidence="3 4">
    <name type="scientific">Phototrophicus methaneseepsis</name>
    <dbReference type="NCBI Taxonomy" id="2710758"/>
    <lineage>
        <taxon>Bacteria</taxon>
        <taxon>Bacillati</taxon>
        <taxon>Chloroflexota</taxon>
        <taxon>Candidatus Thermofontia</taxon>
        <taxon>Phototrophicales</taxon>
        <taxon>Phototrophicaceae</taxon>
        <taxon>Phototrophicus</taxon>
    </lineage>
</organism>
<proteinExistence type="predicted"/>
<evidence type="ECO:0000313" key="4">
    <source>
        <dbReference type="Proteomes" id="UP000594468"/>
    </source>
</evidence>
<evidence type="ECO:0000256" key="1">
    <source>
        <dbReference type="ARBA" id="ARBA00022801"/>
    </source>
</evidence>
<dbReference type="KEGG" id="pmet:G4Y79_22795"/>
<dbReference type="RefSeq" id="WP_195170549.1">
    <property type="nucleotide sequence ID" value="NZ_CP062983.1"/>
</dbReference>
<dbReference type="InterPro" id="IPR036526">
    <property type="entry name" value="C-N_Hydrolase_sf"/>
</dbReference>
<dbReference type="GO" id="GO:0050126">
    <property type="term" value="F:N-carbamoylputrescine amidase activity"/>
    <property type="evidence" value="ECO:0007669"/>
    <property type="project" value="TreeGrafter"/>
</dbReference>
<dbReference type="EMBL" id="CP062983">
    <property type="protein sequence ID" value="QPC82480.1"/>
    <property type="molecule type" value="Genomic_DNA"/>
</dbReference>
<dbReference type="InterPro" id="IPR050345">
    <property type="entry name" value="Aliph_Amidase/BUP"/>
</dbReference>
<keyword evidence="4" id="KW-1185">Reference proteome</keyword>